<protein>
    <recommendedName>
        <fullName evidence="2">histidine kinase</fullName>
        <ecNumber evidence="2">2.7.13.3</ecNumber>
    </recommendedName>
</protein>
<feature type="domain" description="Histidine kinase/HSP90-like ATPase" evidence="10">
    <location>
        <begin position="324"/>
        <end position="424"/>
    </location>
</feature>
<dbReference type="eggNOG" id="COG4251">
    <property type="taxonomic scope" value="Bacteria"/>
</dbReference>
<dbReference type="EMBL" id="CP001510">
    <property type="protein sequence ID" value="ACS39471.1"/>
    <property type="molecule type" value="Genomic_DNA"/>
</dbReference>
<dbReference type="Proteomes" id="UP000009081">
    <property type="component" value="Chromosome"/>
</dbReference>
<keyword evidence="6" id="KW-0418">Kinase</keyword>
<keyword evidence="7" id="KW-0067">ATP-binding</keyword>
<dbReference type="Pfam" id="PF07730">
    <property type="entry name" value="HisKA_3"/>
    <property type="match status" value="1"/>
</dbReference>
<evidence type="ECO:0000256" key="3">
    <source>
        <dbReference type="ARBA" id="ARBA00022553"/>
    </source>
</evidence>
<dbReference type="KEGG" id="mea:Mex_1p1617"/>
<dbReference type="InterPro" id="IPR011712">
    <property type="entry name" value="Sig_transdc_His_kin_sub3_dim/P"/>
</dbReference>
<dbReference type="Pfam" id="PF02518">
    <property type="entry name" value="HATPase_c"/>
    <property type="match status" value="1"/>
</dbReference>
<dbReference type="InterPro" id="IPR003594">
    <property type="entry name" value="HATPase_dom"/>
</dbReference>
<keyword evidence="12" id="KW-1185">Reference proteome</keyword>
<dbReference type="STRING" id="272630.MexAM1_META1p1617"/>
<name>C5B0C1_METEA</name>
<evidence type="ECO:0000256" key="1">
    <source>
        <dbReference type="ARBA" id="ARBA00000085"/>
    </source>
</evidence>
<dbReference type="Gene3D" id="1.20.5.1930">
    <property type="match status" value="1"/>
</dbReference>
<dbReference type="HOGENOM" id="CLU_707513_0_0_5"/>
<gene>
    <name evidence="11" type="ordered locus">MexAM1_META1p1617</name>
</gene>
<dbReference type="CDD" id="cd16917">
    <property type="entry name" value="HATPase_UhpB-NarQ-NarX-like"/>
    <property type="match status" value="1"/>
</dbReference>
<reference evidence="11 12" key="1">
    <citation type="journal article" date="2009" name="PLoS ONE">
        <title>Methylobacterium genome sequences: a reference blueprint to investigate microbial metabolism of C1 compounds from natural and industrial sources.</title>
        <authorList>
            <person name="Vuilleumier S."/>
            <person name="Chistoserdova L."/>
            <person name="Lee M.-C."/>
            <person name="Bringel F."/>
            <person name="Lajus A."/>
            <person name="Zhou Y."/>
            <person name="Gourion B."/>
            <person name="Barbe V."/>
            <person name="Chang J."/>
            <person name="Cruveiller S."/>
            <person name="Dossat C."/>
            <person name="Gillett W."/>
            <person name="Gruffaz C."/>
            <person name="Haugen E."/>
            <person name="Hourcade E."/>
            <person name="Levy R."/>
            <person name="Mangenot S."/>
            <person name="Muller E."/>
            <person name="Nadalig T."/>
            <person name="Pagni M."/>
            <person name="Penny C."/>
            <person name="Peyraud R."/>
            <person name="Robinson D.G."/>
            <person name="Roche D."/>
            <person name="Rouy Z."/>
            <person name="Saenampechek C."/>
            <person name="Salvignol G."/>
            <person name="Vallenet D."/>
            <person name="Wu Z."/>
            <person name="Marx C.J."/>
            <person name="Vorholt J.A."/>
            <person name="Olson M.V."/>
            <person name="Kaul R."/>
            <person name="Weissenbach J."/>
            <person name="Medigue C."/>
            <person name="Lidstrom M.E."/>
        </authorList>
    </citation>
    <scope>NUCLEOTIDE SEQUENCE [LARGE SCALE GENOMIC DNA]</scope>
    <source>
        <strain evidence="12">ATCC 14718 / DSM 1338 / JCM 2805 / NCIMB 9133 / AM1</strain>
    </source>
</reference>
<dbReference type="InterPro" id="IPR036890">
    <property type="entry name" value="HATPase_C_sf"/>
</dbReference>
<dbReference type="SMART" id="SM00387">
    <property type="entry name" value="HATPase_c"/>
    <property type="match status" value="1"/>
</dbReference>
<dbReference type="EC" id="2.7.13.3" evidence="2"/>
<dbReference type="AlphaFoldDB" id="C5B0C1"/>
<evidence type="ECO:0000256" key="5">
    <source>
        <dbReference type="ARBA" id="ARBA00022741"/>
    </source>
</evidence>
<dbReference type="Gene3D" id="3.30.565.10">
    <property type="entry name" value="Histidine kinase-like ATPase, C-terminal domain"/>
    <property type="match status" value="1"/>
</dbReference>
<evidence type="ECO:0000256" key="9">
    <source>
        <dbReference type="SAM" id="MobiDB-lite"/>
    </source>
</evidence>
<comment type="catalytic activity">
    <reaction evidence="1">
        <text>ATP + protein L-histidine = ADP + protein N-phospho-L-histidine.</text>
        <dbReference type="EC" id="2.7.13.3"/>
    </reaction>
</comment>
<keyword evidence="5" id="KW-0547">Nucleotide-binding</keyword>
<organism evidence="11 12">
    <name type="scientific">Methylorubrum extorquens (strain ATCC 14718 / DSM 1338 / JCM 2805 / NCIMB 9133 / AM1)</name>
    <name type="common">Methylobacterium extorquens</name>
    <dbReference type="NCBI Taxonomy" id="272630"/>
    <lineage>
        <taxon>Bacteria</taxon>
        <taxon>Pseudomonadati</taxon>
        <taxon>Pseudomonadota</taxon>
        <taxon>Alphaproteobacteria</taxon>
        <taxon>Hyphomicrobiales</taxon>
        <taxon>Methylobacteriaceae</taxon>
        <taxon>Methylorubrum</taxon>
    </lineage>
</organism>
<accession>C5B0C1</accession>
<evidence type="ECO:0000256" key="8">
    <source>
        <dbReference type="ARBA" id="ARBA00023012"/>
    </source>
</evidence>
<sequence>MHESIFPKPSPRGRPSAGSSSTSTRTQPAAGGGIIGEPGPESDFAALFAFVADPLILVGQFGLVEDANPAAFDRLPDLAIGLPLPVEKTHRERMSRYLSLCSRTENPIPGAVFVRAGAESSCRHPCRGARIVLRAYGDEPLVLLHLTPTNLEGRLHLLTERLNDVRRVMQERKRREIEMQALLTERSRLLVHLEEDAQARQRAEAERDAVLSRLYRAGQDERRRLARDLHDHAGQQLVTLTFGLRKIASRLSCPTAIHEVEQLLRHTQDIGQSLRRVTLELRPAALDEFGFVTALRSLVDEWSRVTEIVTEFQIVGEEVDFPLETAITLYRLAQEALTNVAKHAGPGVCVSVVLRFSALQVTLTIDDNGSGFAADEAIATSLVSQGKLGLLGMRERMALVDGTLNIESAPGRGTSIVARAYRSVEESGHA</sequence>
<dbReference type="GO" id="GO:0046983">
    <property type="term" value="F:protein dimerization activity"/>
    <property type="evidence" value="ECO:0007669"/>
    <property type="project" value="InterPro"/>
</dbReference>
<evidence type="ECO:0000313" key="11">
    <source>
        <dbReference type="EMBL" id="ACS39471.1"/>
    </source>
</evidence>
<keyword evidence="3" id="KW-0597">Phosphoprotein</keyword>
<keyword evidence="4" id="KW-0808">Transferase</keyword>
<keyword evidence="8" id="KW-0902">Two-component regulatory system</keyword>
<feature type="compositionally biased region" description="Low complexity" evidence="9">
    <location>
        <begin position="13"/>
        <end position="29"/>
    </location>
</feature>
<evidence type="ECO:0000256" key="4">
    <source>
        <dbReference type="ARBA" id="ARBA00022679"/>
    </source>
</evidence>
<evidence type="ECO:0000313" key="12">
    <source>
        <dbReference type="Proteomes" id="UP000009081"/>
    </source>
</evidence>
<proteinExistence type="predicted"/>
<dbReference type="InterPro" id="IPR050482">
    <property type="entry name" value="Sensor_HK_TwoCompSys"/>
</dbReference>
<dbReference type="GO" id="GO:0005524">
    <property type="term" value="F:ATP binding"/>
    <property type="evidence" value="ECO:0007669"/>
    <property type="project" value="UniProtKB-KW"/>
</dbReference>
<evidence type="ECO:0000256" key="6">
    <source>
        <dbReference type="ARBA" id="ARBA00022777"/>
    </source>
</evidence>
<feature type="region of interest" description="Disordered" evidence="9">
    <location>
        <begin position="1"/>
        <end position="36"/>
    </location>
</feature>
<dbReference type="GO" id="GO:0000155">
    <property type="term" value="F:phosphorelay sensor kinase activity"/>
    <property type="evidence" value="ECO:0007669"/>
    <property type="project" value="InterPro"/>
</dbReference>
<dbReference type="PANTHER" id="PTHR24421:SF10">
    <property type="entry name" value="NITRATE_NITRITE SENSOR PROTEIN NARQ"/>
    <property type="match status" value="1"/>
</dbReference>
<evidence type="ECO:0000259" key="10">
    <source>
        <dbReference type="SMART" id="SM00387"/>
    </source>
</evidence>
<evidence type="ECO:0000256" key="7">
    <source>
        <dbReference type="ARBA" id="ARBA00022840"/>
    </source>
</evidence>
<dbReference type="GO" id="GO:0016020">
    <property type="term" value="C:membrane"/>
    <property type="evidence" value="ECO:0007669"/>
    <property type="project" value="InterPro"/>
</dbReference>
<dbReference type="SUPFAM" id="SSF55874">
    <property type="entry name" value="ATPase domain of HSP90 chaperone/DNA topoisomerase II/histidine kinase"/>
    <property type="match status" value="1"/>
</dbReference>
<evidence type="ECO:0000256" key="2">
    <source>
        <dbReference type="ARBA" id="ARBA00012438"/>
    </source>
</evidence>
<dbReference type="PANTHER" id="PTHR24421">
    <property type="entry name" value="NITRATE/NITRITE SENSOR PROTEIN NARX-RELATED"/>
    <property type="match status" value="1"/>
</dbReference>